<dbReference type="NCBIfam" id="TIGR01790">
    <property type="entry name" value="carotene-cycl"/>
    <property type="match status" value="1"/>
</dbReference>
<dbReference type="EMBL" id="JBDIMF010000004">
    <property type="protein sequence ID" value="MEN2787024.1"/>
    <property type="molecule type" value="Genomic_DNA"/>
</dbReference>
<name>A0ABU9XU65_9SPHN</name>
<evidence type="ECO:0000313" key="3">
    <source>
        <dbReference type="Proteomes" id="UP001404104"/>
    </source>
</evidence>
<organism evidence="2 3">
    <name type="scientific">Sphingomonas qilianensis</name>
    <dbReference type="NCBI Taxonomy" id="1736690"/>
    <lineage>
        <taxon>Bacteria</taxon>
        <taxon>Pseudomonadati</taxon>
        <taxon>Pseudomonadota</taxon>
        <taxon>Alphaproteobacteria</taxon>
        <taxon>Sphingomonadales</taxon>
        <taxon>Sphingomonadaceae</taxon>
        <taxon>Sphingomonas</taxon>
    </lineage>
</organism>
<accession>A0ABU9XU65</accession>
<dbReference type="Pfam" id="PF05834">
    <property type="entry name" value="Lycopene_cycl"/>
    <property type="match status" value="1"/>
</dbReference>
<dbReference type="NCBIfam" id="TIGR01789">
    <property type="entry name" value="lycopene_cycl"/>
    <property type="match status" value="1"/>
</dbReference>
<dbReference type="GO" id="GO:0016853">
    <property type="term" value="F:isomerase activity"/>
    <property type="evidence" value="ECO:0007669"/>
    <property type="project" value="UniProtKB-KW"/>
</dbReference>
<keyword evidence="2" id="KW-0413">Isomerase</keyword>
<dbReference type="RefSeq" id="WP_345865059.1">
    <property type="nucleotide sequence ID" value="NZ_JBDIMF010000004.1"/>
</dbReference>
<sequence length="390" mass="42567">MASTLHCDVAIVGAGLAGGLAALALKRRHPLLDVRLIDAAMAIGGNHVWSFFGSDVDEADRWIIAPLISYGWRNYDIAFPGHARQIAAAYYSIESERLDAVVRSALPADALLLGRMVGEVSATEVTLADGDRVAAKAVIDARGPGDLSLLDCGWQKFLGREFRLSVPHDDPRPMVMDATVPQLDGYRFVYCLPLTATRMFVEDTYYSDTPEFDRSVLADRVHDYVAGRGWQIEQAAREEAGVLPVTMGGDFEAYWASSGTGMAKAGMRAGLFHPTTGYSLPNAVRTASLIAGAGDLGGAALHDLTHGFARDQWRRGGFYRMLDKMLFRAADPEERYRVLERFYRLDPRLIGRFYAGRSTMADKARILTGKPPVPIGRAIRAITGTHGATS</sequence>
<dbReference type="InterPro" id="IPR036188">
    <property type="entry name" value="FAD/NAD-bd_sf"/>
</dbReference>
<reference evidence="2 3" key="1">
    <citation type="submission" date="2024-05" db="EMBL/GenBank/DDBJ databases">
        <authorList>
            <person name="Liu Q."/>
            <person name="Xin Y.-H."/>
        </authorList>
    </citation>
    <scope>NUCLEOTIDE SEQUENCE [LARGE SCALE GENOMIC DNA]</scope>
    <source>
        <strain evidence="2 3">CGMCC 1.15349</strain>
    </source>
</reference>
<dbReference type="Proteomes" id="UP001404104">
    <property type="component" value="Unassembled WGS sequence"/>
</dbReference>
<keyword evidence="3" id="KW-1185">Reference proteome</keyword>
<gene>
    <name evidence="2" type="primary">crtY</name>
    <name evidence="2" type="ORF">ABC969_11405</name>
</gene>
<proteinExistence type="inferred from homology"/>
<comment type="caution">
    <text evidence="2">The sequence shown here is derived from an EMBL/GenBank/DDBJ whole genome shotgun (WGS) entry which is preliminary data.</text>
</comment>
<evidence type="ECO:0000256" key="1">
    <source>
        <dbReference type="ARBA" id="ARBA00006599"/>
    </source>
</evidence>
<dbReference type="InterPro" id="IPR010108">
    <property type="entry name" value="Lycopene_cyclase_b/e"/>
</dbReference>
<dbReference type="Gene3D" id="3.50.50.60">
    <property type="entry name" value="FAD/NAD(P)-binding domain"/>
    <property type="match status" value="1"/>
</dbReference>
<protein>
    <submittedName>
        <fullName evidence="2">Lycopene beta-cyclase CrtY</fullName>
        <ecNumber evidence="2">5.5.1.19</ecNumber>
    </submittedName>
</protein>
<evidence type="ECO:0000313" key="2">
    <source>
        <dbReference type="EMBL" id="MEN2787024.1"/>
    </source>
</evidence>
<dbReference type="SUPFAM" id="SSF51905">
    <property type="entry name" value="FAD/NAD(P)-binding domain"/>
    <property type="match status" value="1"/>
</dbReference>
<comment type="similarity">
    <text evidence="1">Belongs to the lycopene cyclase family.</text>
</comment>
<dbReference type="InterPro" id="IPR008461">
    <property type="entry name" value="CrtY"/>
</dbReference>
<dbReference type="EC" id="5.5.1.19" evidence="2"/>